<dbReference type="NCBIfam" id="TIGR00680">
    <property type="entry name" value="kdpA"/>
    <property type="match status" value="1"/>
</dbReference>
<feature type="transmembrane region" description="Helical" evidence="9">
    <location>
        <begin position="258"/>
        <end position="276"/>
    </location>
</feature>
<protein>
    <recommendedName>
        <fullName evidence="9">Potassium-transporting ATPase potassium-binding subunit</fullName>
    </recommendedName>
    <alternativeName>
        <fullName evidence="9">ATP phosphohydrolase [potassium-transporting] A chain</fullName>
    </alternativeName>
    <alternativeName>
        <fullName evidence="9">Potassium-binding and translocating subunit A</fullName>
    </alternativeName>
    <alternativeName>
        <fullName evidence="9">Potassium-translocating ATPase A chain</fullName>
    </alternativeName>
</protein>
<evidence type="ECO:0000313" key="11">
    <source>
        <dbReference type="Proteomes" id="UP001485459"/>
    </source>
</evidence>
<feature type="transmembrane region" description="Helical" evidence="9">
    <location>
        <begin position="491"/>
        <end position="520"/>
    </location>
</feature>
<comment type="function">
    <text evidence="9">Part of the high-affinity ATP-driven potassium transport (or Kdp) system, which catalyzes the hydrolysis of ATP coupled with the electrogenic transport of potassium into the cytoplasm. This subunit binds the extracellular potassium ions and delivers the ions to the membrane domain of KdpB through an intramembrane tunnel.</text>
</comment>
<dbReference type="PIRSF" id="PIRSF001294">
    <property type="entry name" value="K_ATPaseA"/>
    <property type="match status" value="1"/>
</dbReference>
<reference evidence="11" key="1">
    <citation type="submission" date="2024-03" db="EMBL/GenBank/DDBJ databases">
        <title>Chitinophaga horti sp. nov., isolated from garden soil.</title>
        <authorList>
            <person name="Lee D.S."/>
            <person name="Han D.M."/>
            <person name="Baek J.H."/>
            <person name="Choi D.G."/>
            <person name="Jeon J.H."/>
            <person name="Jeon C.O."/>
        </authorList>
    </citation>
    <scope>NUCLEOTIDE SEQUENCE [LARGE SCALE GENOMIC DNA]</scope>
    <source>
        <strain evidence="11">GPA1</strain>
    </source>
</reference>
<dbReference type="RefSeq" id="WP_341833877.1">
    <property type="nucleotide sequence ID" value="NZ_CP149822.1"/>
</dbReference>
<keyword evidence="2 9" id="KW-1003">Cell membrane</keyword>
<feature type="transmembrane region" description="Helical" evidence="9">
    <location>
        <begin position="65"/>
        <end position="85"/>
    </location>
</feature>
<evidence type="ECO:0000256" key="9">
    <source>
        <dbReference type="HAMAP-Rule" id="MF_00275"/>
    </source>
</evidence>
<keyword evidence="5 9" id="KW-0630">Potassium</keyword>
<feature type="transmembrane region" description="Helical" evidence="9">
    <location>
        <begin position="418"/>
        <end position="442"/>
    </location>
</feature>
<feature type="transmembrane region" description="Helical" evidence="9">
    <location>
        <begin position="374"/>
        <end position="398"/>
    </location>
</feature>
<evidence type="ECO:0000256" key="8">
    <source>
        <dbReference type="ARBA" id="ARBA00023136"/>
    </source>
</evidence>
<dbReference type="PANTHER" id="PTHR30607">
    <property type="entry name" value="POTASSIUM-TRANSPORTING ATPASE A CHAIN"/>
    <property type="match status" value="1"/>
</dbReference>
<name>A0ABZ2YHD4_9BACT</name>
<evidence type="ECO:0000313" key="10">
    <source>
        <dbReference type="EMBL" id="WZN38864.1"/>
    </source>
</evidence>
<evidence type="ECO:0000256" key="7">
    <source>
        <dbReference type="ARBA" id="ARBA00023065"/>
    </source>
</evidence>
<proteinExistence type="inferred from homology"/>
<dbReference type="HAMAP" id="MF_00275">
    <property type="entry name" value="KdpA"/>
    <property type="match status" value="1"/>
</dbReference>
<dbReference type="EMBL" id="CP149822">
    <property type="protein sequence ID" value="WZN38864.1"/>
    <property type="molecule type" value="Genomic_DNA"/>
</dbReference>
<dbReference type="Proteomes" id="UP001485459">
    <property type="component" value="Chromosome"/>
</dbReference>
<evidence type="ECO:0000256" key="1">
    <source>
        <dbReference type="ARBA" id="ARBA00022448"/>
    </source>
</evidence>
<feature type="transmembrane region" description="Helical" evidence="9">
    <location>
        <begin position="128"/>
        <end position="154"/>
    </location>
</feature>
<keyword evidence="4 9" id="KW-0812">Transmembrane</keyword>
<keyword evidence="1 9" id="KW-0813">Transport</keyword>
<sequence length="571" mass="61698">MNTELSGIIATYAITLLVAIPLGRYIAKVFAGQRTLLEFMAPLEQGIYRFCGIDPKEEMNWKQHLKALLTINMLWFVYAFFLLIFQDRLPLNPDHNAAQTPDLAFNTAISFLVNCNLQHYSGESGLTYFTQLFVVTFLQFVSAATGIAALVAVFKALREKTTTQLGNFWDHLLKTTTRILLPLCIVIAGILAFRGTPASFAGKDTIVTVQGDTVQVSRGPAAGMIAIKHLGTNGGGWFGANSIHPLENPDYLTNMTEAIAQLIIPIAMVFALGFFIRRRKFAYVIFGVMTVGMLALMIPAILSETGGNPAISQMGITQATGAMEGKEVRFGPMATAYWSTITTIVSTGSVNGFHDSTMPMTGMMELIAMMANCFYGGCGVGILNYFVFIIIAVFISGLMVGRTPEFLGHKVEAREMKIAAIVALLHPLLILAGTALSSYAIAHGWGAGWATQPGAWLNNPGHHGFSEMMYEYTSAAANNGSGFEGLTDNNIFWNVTTGFVLILSRFLPIIGPVAIAGLLASKQYVPESAGTLRTDTATFGIMTFAVIAIIAALAFFPALALGPIAEYFSLY</sequence>
<evidence type="ECO:0000256" key="6">
    <source>
        <dbReference type="ARBA" id="ARBA00022989"/>
    </source>
</evidence>
<keyword evidence="7 9" id="KW-0406">Ion transport</keyword>
<comment type="similarity">
    <text evidence="9">Belongs to the KdpA family.</text>
</comment>
<feature type="transmembrane region" description="Helical" evidence="9">
    <location>
        <begin position="541"/>
        <end position="565"/>
    </location>
</feature>
<keyword evidence="8 9" id="KW-0472">Membrane</keyword>
<dbReference type="PANTHER" id="PTHR30607:SF2">
    <property type="entry name" value="POTASSIUM-TRANSPORTING ATPASE POTASSIUM-BINDING SUBUNIT"/>
    <property type="match status" value="1"/>
</dbReference>
<keyword evidence="11" id="KW-1185">Reference proteome</keyword>
<keyword evidence="6 9" id="KW-1133">Transmembrane helix</keyword>
<evidence type="ECO:0000256" key="2">
    <source>
        <dbReference type="ARBA" id="ARBA00022475"/>
    </source>
</evidence>
<dbReference type="InterPro" id="IPR004623">
    <property type="entry name" value="KdpA"/>
</dbReference>
<dbReference type="Pfam" id="PF03814">
    <property type="entry name" value="KdpA"/>
    <property type="match status" value="1"/>
</dbReference>
<feature type="transmembrane region" description="Helical" evidence="9">
    <location>
        <begin position="283"/>
        <end position="302"/>
    </location>
</feature>
<feature type="transmembrane region" description="Helical" evidence="9">
    <location>
        <begin position="6"/>
        <end position="27"/>
    </location>
</feature>
<feature type="transmembrane region" description="Helical" evidence="9">
    <location>
        <begin position="175"/>
        <end position="193"/>
    </location>
</feature>
<evidence type="ECO:0000256" key="3">
    <source>
        <dbReference type="ARBA" id="ARBA00022538"/>
    </source>
</evidence>
<accession>A0ABZ2YHD4</accession>
<comment type="subcellular location">
    <subcellularLocation>
        <location evidence="9">Cell membrane</location>
        <topology evidence="9">Multi-pass membrane protein</topology>
    </subcellularLocation>
</comment>
<gene>
    <name evidence="9 10" type="primary">kdpA</name>
    <name evidence="10" type="ORF">WJU16_12710</name>
</gene>
<comment type="subunit">
    <text evidence="9">The system is composed of three essential subunits: KdpA, KdpB and KdpC.</text>
</comment>
<evidence type="ECO:0000256" key="5">
    <source>
        <dbReference type="ARBA" id="ARBA00022958"/>
    </source>
</evidence>
<organism evidence="10 11">
    <name type="scientific">Chitinophaga pollutisoli</name>
    <dbReference type="NCBI Taxonomy" id="3133966"/>
    <lineage>
        <taxon>Bacteria</taxon>
        <taxon>Pseudomonadati</taxon>
        <taxon>Bacteroidota</taxon>
        <taxon>Chitinophagia</taxon>
        <taxon>Chitinophagales</taxon>
        <taxon>Chitinophagaceae</taxon>
        <taxon>Chitinophaga</taxon>
    </lineage>
</organism>
<evidence type="ECO:0000256" key="4">
    <source>
        <dbReference type="ARBA" id="ARBA00022692"/>
    </source>
</evidence>
<keyword evidence="3 9" id="KW-0633">Potassium transport</keyword>